<dbReference type="Pfam" id="PF01553">
    <property type="entry name" value="Acyltransferase"/>
    <property type="match status" value="1"/>
</dbReference>
<evidence type="ECO:0000313" key="3">
    <source>
        <dbReference type="Proteomes" id="UP000228711"/>
    </source>
</evidence>
<dbReference type="EMBL" id="PEXV01000152">
    <property type="protein sequence ID" value="PIS41133.1"/>
    <property type="molecule type" value="Genomic_DNA"/>
</dbReference>
<organism evidence="2 3">
    <name type="scientific">Candidatus Kerfeldbacteria bacterium CG08_land_8_20_14_0_20_42_7</name>
    <dbReference type="NCBI Taxonomy" id="2014245"/>
    <lineage>
        <taxon>Bacteria</taxon>
        <taxon>Candidatus Kerfeldiibacteriota</taxon>
    </lineage>
</organism>
<evidence type="ECO:0000313" key="2">
    <source>
        <dbReference type="EMBL" id="PIS41133.1"/>
    </source>
</evidence>
<feature type="domain" description="Phospholipid/glycerol acyltransferase" evidence="1">
    <location>
        <begin position="22"/>
        <end position="113"/>
    </location>
</feature>
<dbReference type="InterPro" id="IPR002123">
    <property type="entry name" value="Plipid/glycerol_acylTrfase"/>
</dbReference>
<proteinExistence type="predicted"/>
<dbReference type="SUPFAM" id="SSF69593">
    <property type="entry name" value="Glycerol-3-phosphate (1)-acyltransferase"/>
    <property type="match status" value="1"/>
</dbReference>
<evidence type="ECO:0000259" key="1">
    <source>
        <dbReference type="Pfam" id="PF01553"/>
    </source>
</evidence>
<dbReference type="Proteomes" id="UP000228711">
    <property type="component" value="Unassembled WGS sequence"/>
</dbReference>
<dbReference type="AlphaFoldDB" id="A0A2H0YTQ4"/>
<name>A0A2H0YTQ4_9BACT</name>
<accession>A0A2H0YTQ4</accession>
<comment type="caution">
    <text evidence="2">The sequence shown here is derived from an EMBL/GenBank/DDBJ whole genome shotgun (WGS) entry which is preliminary data.</text>
</comment>
<gene>
    <name evidence="2" type="ORF">COT25_04770</name>
</gene>
<sequence>MVYPIARHTLFPFIRFFIKKTVGIENTPPQGPYIIACKHYASLDGVFIASVLIPYLNQKIYYVANVAQWGWFWEKVVSEQWGGCIPFYKDNPKICLDIADDYIKRGRIVGIFP</sequence>
<feature type="non-terminal residue" evidence="2">
    <location>
        <position position="113"/>
    </location>
</feature>
<reference evidence="3" key="1">
    <citation type="submission" date="2017-09" db="EMBL/GenBank/DDBJ databases">
        <title>Depth-based differentiation of microbial function through sediment-hosted aquifers and enrichment of novel symbionts in the deep terrestrial subsurface.</title>
        <authorList>
            <person name="Probst A.J."/>
            <person name="Ladd B."/>
            <person name="Jarett J.K."/>
            <person name="Geller-Mcgrath D.E."/>
            <person name="Sieber C.M.K."/>
            <person name="Emerson J.B."/>
            <person name="Anantharaman K."/>
            <person name="Thomas B.C."/>
            <person name="Malmstrom R."/>
            <person name="Stieglmeier M."/>
            <person name="Klingl A."/>
            <person name="Woyke T."/>
            <person name="Ryan C.M."/>
            <person name="Banfield J.F."/>
        </authorList>
    </citation>
    <scope>NUCLEOTIDE SEQUENCE [LARGE SCALE GENOMIC DNA]</scope>
</reference>
<dbReference type="GO" id="GO:0016746">
    <property type="term" value="F:acyltransferase activity"/>
    <property type="evidence" value="ECO:0007669"/>
    <property type="project" value="InterPro"/>
</dbReference>
<protein>
    <recommendedName>
        <fullName evidence="1">Phospholipid/glycerol acyltransferase domain-containing protein</fullName>
    </recommendedName>
</protein>